<dbReference type="Proteomes" id="UP000634206">
    <property type="component" value="Unassembled WGS sequence"/>
</dbReference>
<dbReference type="Pfam" id="PF03965">
    <property type="entry name" value="Penicillinase_R"/>
    <property type="match status" value="1"/>
</dbReference>
<dbReference type="Gene3D" id="1.10.10.10">
    <property type="entry name" value="Winged helix-like DNA-binding domain superfamily/Winged helix DNA-binding domain"/>
    <property type="match status" value="1"/>
</dbReference>
<keyword evidence="3" id="KW-0238">DNA-binding</keyword>
<dbReference type="GO" id="GO:0045892">
    <property type="term" value="P:negative regulation of DNA-templated transcription"/>
    <property type="evidence" value="ECO:0007669"/>
    <property type="project" value="InterPro"/>
</dbReference>
<dbReference type="Gene3D" id="1.10.4040.10">
    <property type="entry name" value="Penicillinase repressor domain"/>
    <property type="match status" value="1"/>
</dbReference>
<dbReference type="PIRSF" id="PIRSF019455">
    <property type="entry name" value="CopR_AtkY"/>
    <property type="match status" value="1"/>
</dbReference>
<dbReference type="InterPro" id="IPR036388">
    <property type="entry name" value="WH-like_DNA-bd_sf"/>
</dbReference>
<evidence type="ECO:0000256" key="2">
    <source>
        <dbReference type="ARBA" id="ARBA00023015"/>
    </source>
</evidence>
<organism evidence="5 6">
    <name type="scientific">Oceaniferula flava</name>
    <dbReference type="NCBI Taxonomy" id="2800421"/>
    <lineage>
        <taxon>Bacteria</taxon>
        <taxon>Pseudomonadati</taxon>
        <taxon>Verrucomicrobiota</taxon>
        <taxon>Verrucomicrobiia</taxon>
        <taxon>Verrucomicrobiales</taxon>
        <taxon>Verrucomicrobiaceae</taxon>
        <taxon>Oceaniferula</taxon>
    </lineage>
</organism>
<dbReference type="InterPro" id="IPR036390">
    <property type="entry name" value="WH_DNA-bd_sf"/>
</dbReference>
<evidence type="ECO:0000313" key="5">
    <source>
        <dbReference type="EMBL" id="MBK1854267.1"/>
    </source>
</evidence>
<dbReference type="InterPro" id="IPR005650">
    <property type="entry name" value="BlaI_family"/>
</dbReference>
<dbReference type="SUPFAM" id="SSF46785">
    <property type="entry name" value="Winged helix' DNA-binding domain"/>
    <property type="match status" value="1"/>
</dbReference>
<evidence type="ECO:0000256" key="4">
    <source>
        <dbReference type="ARBA" id="ARBA00023163"/>
    </source>
</evidence>
<comment type="caution">
    <text evidence="5">The sequence shown here is derived from an EMBL/GenBank/DDBJ whole genome shotgun (WGS) entry which is preliminary data.</text>
</comment>
<dbReference type="RefSeq" id="WP_309488871.1">
    <property type="nucleotide sequence ID" value="NZ_JAENIG010000002.1"/>
</dbReference>
<protein>
    <submittedName>
        <fullName evidence="5">BlaI/MecI/CopY family transcriptional regulator</fullName>
    </submittedName>
</protein>
<keyword evidence="6" id="KW-1185">Reference proteome</keyword>
<evidence type="ECO:0000256" key="3">
    <source>
        <dbReference type="ARBA" id="ARBA00023125"/>
    </source>
</evidence>
<keyword evidence="4" id="KW-0804">Transcription</keyword>
<reference evidence="5" key="1">
    <citation type="submission" date="2021-01" db="EMBL/GenBank/DDBJ databases">
        <title>Modified the classification status of verrucomicrobia.</title>
        <authorList>
            <person name="Feng X."/>
        </authorList>
    </citation>
    <scope>NUCLEOTIDE SEQUENCE</scope>
    <source>
        <strain evidence="5">5K15</strain>
    </source>
</reference>
<gene>
    <name evidence="5" type="ORF">JIN83_04820</name>
</gene>
<accession>A0AAE2SC22</accession>
<sequence length="129" mass="14738">MNRLEKGHMSRRERQIMDILYRLGQASAKEVLEAMPDPPSYSAVRALMATLEGKGMVTHSKESRRYIYKPAIAEKRARRSAMMNLLSTFFDGRPEKLVAALLDPKDMQLDEKEIEKIRNALEDQSPSDA</sequence>
<proteinExistence type="inferred from homology"/>
<evidence type="ECO:0000313" key="6">
    <source>
        <dbReference type="Proteomes" id="UP000634206"/>
    </source>
</evidence>
<dbReference type="EMBL" id="JAENIG010000002">
    <property type="protein sequence ID" value="MBK1854267.1"/>
    <property type="molecule type" value="Genomic_DNA"/>
</dbReference>
<comment type="similarity">
    <text evidence="1">Belongs to the BlaI transcriptional regulatory family.</text>
</comment>
<evidence type="ECO:0000256" key="1">
    <source>
        <dbReference type="ARBA" id="ARBA00011046"/>
    </source>
</evidence>
<name>A0AAE2SC22_9BACT</name>
<keyword evidence="2" id="KW-0805">Transcription regulation</keyword>
<dbReference type="GO" id="GO:0003677">
    <property type="term" value="F:DNA binding"/>
    <property type="evidence" value="ECO:0007669"/>
    <property type="project" value="UniProtKB-KW"/>
</dbReference>
<dbReference type="AlphaFoldDB" id="A0AAE2SC22"/>